<dbReference type="Proteomes" id="UP001138768">
    <property type="component" value="Unassembled WGS sequence"/>
</dbReference>
<proteinExistence type="predicted"/>
<sequence length="787" mass="84559">MTEPGGQVESEPMPMPTAATASAPALLDEEIPRYPPFLKGLPLPPLERLIATQAELIARLRRELALGDDEDDGSERWSSYIAPVIRRYAAFVHLIPASELHHHRGAGGLYRHGLEVAFHAARASRGVMVGLDRPRVEQRRLEPRLRAAAALGGLLHDSGKALVDVAATDREGRTTWSPIDEDLADWATRQGLERYFLRWREQRSHNGHEVFNLIALKRLLPSRVERWLSQPDPGLYSGLVAAVTGVPHSSVLVELVRQADRHSVERDLREQRIAPIDTAVGVPVDRYLLDAMRRLLHDGRWQVNVPGARVWLLRGAGLHLVWPAAARDITELLAAERIPGIPRDPQSIAELLLERGLAIARVDAVGRQLTWRLAPALLSAAGAKPILLNLLRLQSPELLFPHGAPAAVDLVARDEQSEAGVGVTSRSEAIAPEADRAGRDEAGDLADAARAGESAEAGSRVSDLERGDDDAFDLDSPLTLSNGAQRPHRDSEAGTLSVLGASAPASGSAPAPALASASVIRPPSAAEQDPSHSDACAAADAWLTDHGPGSAQLKAHLIDATPSAAHEHQLAWRDDLLWLSYPAWFKAAGWEPTAAAEVLSAEGALEPDPRTPMRRVREHGGERWLVLTAEVSALLRLLVEAANSSQPAVEPNSETSAPSAVPLSSTPTPTPALTPTSTPAPAPITPSPQTSPNRPATASGQGTAEQHPRVPANPEEPADKPPLIPAILADLDRQHGPGDGSQVLVLDSTTLKALAKRHGLGVYSLRQRLLTDPRFRLGAHQRIEVQR</sequence>
<dbReference type="EMBL" id="NRRY01000035">
    <property type="protein sequence ID" value="MBK1620270.1"/>
    <property type="molecule type" value="Genomic_DNA"/>
</dbReference>
<feature type="compositionally biased region" description="Low complexity" evidence="1">
    <location>
        <begin position="655"/>
        <end position="667"/>
    </location>
</feature>
<protein>
    <recommendedName>
        <fullName evidence="2">Uncharacterized domain-containing protein</fullName>
    </recommendedName>
</protein>
<feature type="compositionally biased region" description="Polar residues" evidence="1">
    <location>
        <begin position="693"/>
        <end position="704"/>
    </location>
</feature>
<keyword evidence="4" id="KW-1185">Reference proteome</keyword>
<feature type="region of interest" description="Disordered" evidence="1">
    <location>
        <begin position="418"/>
        <end position="493"/>
    </location>
</feature>
<feature type="region of interest" description="Disordered" evidence="1">
    <location>
        <begin position="1"/>
        <end position="21"/>
    </location>
</feature>
<dbReference type="InterPro" id="IPR011119">
    <property type="entry name" value="Unchr_helicase_relaxase_TraI"/>
</dbReference>
<reference evidence="3 4" key="1">
    <citation type="journal article" date="2020" name="Microorganisms">
        <title>Osmotic Adaptation and Compatible Solute Biosynthesis of Phototrophic Bacteria as Revealed from Genome Analyses.</title>
        <authorList>
            <person name="Imhoff J.F."/>
            <person name="Rahn T."/>
            <person name="Kunzel S."/>
            <person name="Keller A."/>
            <person name="Neulinger S.C."/>
        </authorList>
    </citation>
    <scope>NUCLEOTIDE SEQUENCE [LARGE SCALE GENOMIC DNA]</scope>
    <source>
        <strain evidence="3 4">DSM 25653</strain>
    </source>
</reference>
<comment type="caution">
    <text evidence="3">The sequence shown here is derived from an EMBL/GenBank/DDBJ whole genome shotgun (WGS) entry which is preliminary data.</text>
</comment>
<evidence type="ECO:0000313" key="4">
    <source>
        <dbReference type="Proteomes" id="UP001138768"/>
    </source>
</evidence>
<evidence type="ECO:0000313" key="3">
    <source>
        <dbReference type="EMBL" id="MBK1620270.1"/>
    </source>
</evidence>
<feature type="compositionally biased region" description="Basic and acidic residues" evidence="1">
    <location>
        <begin position="433"/>
        <end position="442"/>
    </location>
</feature>
<dbReference type="NCBIfam" id="NF041494">
    <property type="entry name" value="MobH"/>
    <property type="match status" value="1"/>
</dbReference>
<feature type="compositionally biased region" description="Low complexity" evidence="1">
    <location>
        <begin position="448"/>
        <end position="460"/>
    </location>
</feature>
<name>A0A9X0WBS6_9GAMM</name>
<evidence type="ECO:0000259" key="2">
    <source>
        <dbReference type="Pfam" id="PF07514"/>
    </source>
</evidence>
<dbReference type="AlphaFoldDB" id="A0A9X0WBS6"/>
<dbReference type="Gene3D" id="1.10.3210.40">
    <property type="match status" value="1"/>
</dbReference>
<feature type="domain" description="Uncharacterised" evidence="2">
    <location>
        <begin position="47"/>
        <end position="358"/>
    </location>
</feature>
<organism evidence="3 4">
    <name type="scientific">Lamprobacter modestohalophilus</name>
    <dbReference type="NCBI Taxonomy" id="1064514"/>
    <lineage>
        <taxon>Bacteria</taxon>
        <taxon>Pseudomonadati</taxon>
        <taxon>Pseudomonadota</taxon>
        <taxon>Gammaproteobacteria</taxon>
        <taxon>Chromatiales</taxon>
        <taxon>Chromatiaceae</taxon>
        <taxon>Lamprobacter</taxon>
    </lineage>
</organism>
<gene>
    <name evidence="3" type="ORF">CKO42_17845</name>
</gene>
<accession>A0A9X0WBS6</accession>
<feature type="region of interest" description="Disordered" evidence="1">
    <location>
        <begin position="644"/>
        <end position="722"/>
    </location>
</feature>
<feature type="compositionally biased region" description="Pro residues" evidence="1">
    <location>
        <begin position="668"/>
        <end position="686"/>
    </location>
</feature>
<evidence type="ECO:0000256" key="1">
    <source>
        <dbReference type="SAM" id="MobiDB-lite"/>
    </source>
</evidence>
<dbReference type="Pfam" id="PF07514">
    <property type="entry name" value="TraI_2"/>
    <property type="match status" value="1"/>
</dbReference>